<dbReference type="GO" id="GO:0003684">
    <property type="term" value="F:damaged DNA binding"/>
    <property type="evidence" value="ECO:0007669"/>
    <property type="project" value="InterPro"/>
</dbReference>
<protein>
    <recommendedName>
        <fullName evidence="2">UmuC domain-containing protein</fullName>
    </recommendedName>
</protein>
<dbReference type="CDD" id="cd01700">
    <property type="entry name" value="PolY_Pol_V_umuC"/>
    <property type="match status" value="1"/>
</dbReference>
<dbReference type="AlphaFoldDB" id="A0A0Q4AY16"/>
<evidence type="ECO:0000313" key="3">
    <source>
        <dbReference type="EMBL" id="KQM08926.1"/>
    </source>
</evidence>
<comment type="caution">
    <text evidence="3">The sequence shown here is derived from an EMBL/GenBank/DDBJ whole genome shotgun (WGS) entry which is preliminary data.</text>
</comment>
<comment type="similarity">
    <text evidence="1">Belongs to the DNA polymerase type-Y family.</text>
</comment>
<dbReference type="Pfam" id="PF11799">
    <property type="entry name" value="IMS_C"/>
    <property type="match status" value="1"/>
</dbReference>
<dbReference type="Proteomes" id="UP000054172">
    <property type="component" value="Unassembled WGS sequence"/>
</dbReference>
<evidence type="ECO:0000313" key="4">
    <source>
        <dbReference type="Proteomes" id="UP000054172"/>
    </source>
</evidence>
<dbReference type="Gene3D" id="3.40.1170.60">
    <property type="match status" value="1"/>
</dbReference>
<dbReference type="STRING" id="1702214.AL399_04500"/>
<name>A0A0Q4AY16_9BACT</name>
<dbReference type="PROSITE" id="PS50173">
    <property type="entry name" value="UMUC"/>
    <property type="match status" value="1"/>
</dbReference>
<dbReference type="PANTHER" id="PTHR11076:SF34">
    <property type="entry name" value="PROTEIN UMUC"/>
    <property type="match status" value="1"/>
</dbReference>
<dbReference type="InterPro" id="IPR043128">
    <property type="entry name" value="Rev_trsase/Diguanyl_cyclase"/>
</dbReference>
<dbReference type="InterPro" id="IPR017961">
    <property type="entry name" value="DNA_pol_Y-fam_little_finger"/>
</dbReference>
<dbReference type="Pfam" id="PF00817">
    <property type="entry name" value="IMS"/>
    <property type="match status" value="1"/>
</dbReference>
<dbReference type="GO" id="GO:0042276">
    <property type="term" value="P:error-prone translesion synthesis"/>
    <property type="evidence" value="ECO:0007669"/>
    <property type="project" value="TreeGrafter"/>
</dbReference>
<keyword evidence="4" id="KW-1185">Reference proteome</keyword>
<sequence length="417" mass="46546">MIALVDCNNFFVSCERVLHPELEGKPVVVLSNNDGCVVARSQEAKALGIPMGIPYFKVARKLREDVLIALSNNHAFYHDVSQRIMALIHEQVEQQEVYSIDECFLRLPCSGDFKPFARTLRAEILQKIGVPVSIGIASTKTLAKVAVYYAKHYAGYQGVAAIETEEQRVKALAKLPIEEVWGIGRRRWAQLKANGVTTAADLLALPIGLVQRLLSVTGSRTYRELEGVEALPFAEVTPRQSVFSSRSLEVETADMAKLEPCITLFLGHCCRKLRHENLYAQELSIYLSTNRFHPKDPQHHELIPRHLDTPSADPLELTPIALELLHQSAHTGCKYKKVGVLLSKLSQGCYQLNLWDTVDRGKRARLLQALDQIEDRMGKDTVHIATQGALHLESIGRHEKLASSYSVGLCNVIDVEL</sequence>
<evidence type="ECO:0000259" key="2">
    <source>
        <dbReference type="PROSITE" id="PS50173"/>
    </source>
</evidence>
<evidence type="ECO:0000256" key="1">
    <source>
        <dbReference type="ARBA" id="ARBA00010945"/>
    </source>
</evidence>
<reference evidence="3" key="1">
    <citation type="submission" date="2015-08" db="EMBL/GenBank/DDBJ databases">
        <title>Candidatus Bacteriodes Periocalifornicus.</title>
        <authorList>
            <person name="McLean J.S."/>
            <person name="Kelley S."/>
        </authorList>
    </citation>
    <scope>NUCLEOTIDE SEQUENCE [LARGE SCALE GENOMIC DNA]</scope>
    <source>
        <strain evidence="3">12B</strain>
    </source>
</reference>
<dbReference type="PATRIC" id="fig|1702214.3.peg.1809"/>
<organism evidence="3 4">
    <name type="scientific">Candidatus [Bacteroides] periocalifornicus</name>
    <dbReference type="NCBI Taxonomy" id="1702214"/>
    <lineage>
        <taxon>Bacteria</taxon>
        <taxon>Pseudomonadati</taxon>
        <taxon>Bacteroidota</taxon>
    </lineage>
</organism>
<dbReference type="GO" id="GO:0005829">
    <property type="term" value="C:cytosol"/>
    <property type="evidence" value="ECO:0007669"/>
    <property type="project" value="TreeGrafter"/>
</dbReference>
<dbReference type="Gene3D" id="1.10.150.20">
    <property type="entry name" value="5' to 3' exonuclease, C-terminal subdomain"/>
    <property type="match status" value="1"/>
</dbReference>
<dbReference type="GO" id="GO:0009432">
    <property type="term" value="P:SOS response"/>
    <property type="evidence" value="ECO:0007669"/>
    <property type="project" value="TreeGrafter"/>
</dbReference>
<dbReference type="InterPro" id="IPR050116">
    <property type="entry name" value="DNA_polymerase-Y"/>
</dbReference>
<dbReference type="PANTHER" id="PTHR11076">
    <property type="entry name" value="DNA REPAIR POLYMERASE UMUC / TRANSFERASE FAMILY MEMBER"/>
    <property type="match status" value="1"/>
</dbReference>
<dbReference type="EMBL" id="LIIK01000017">
    <property type="protein sequence ID" value="KQM08926.1"/>
    <property type="molecule type" value="Genomic_DNA"/>
</dbReference>
<dbReference type="Gene3D" id="3.30.70.270">
    <property type="match status" value="1"/>
</dbReference>
<dbReference type="InterPro" id="IPR001126">
    <property type="entry name" value="UmuC"/>
</dbReference>
<accession>A0A0Q4AY16</accession>
<gene>
    <name evidence="3" type="ORF">AL399_04500</name>
</gene>
<dbReference type="InterPro" id="IPR043502">
    <property type="entry name" value="DNA/RNA_pol_sf"/>
</dbReference>
<dbReference type="GO" id="GO:0006281">
    <property type="term" value="P:DNA repair"/>
    <property type="evidence" value="ECO:0007669"/>
    <property type="project" value="InterPro"/>
</dbReference>
<dbReference type="SUPFAM" id="SSF56672">
    <property type="entry name" value="DNA/RNA polymerases"/>
    <property type="match status" value="1"/>
</dbReference>
<feature type="domain" description="UmuC" evidence="2">
    <location>
        <begin position="2"/>
        <end position="184"/>
    </location>
</feature>
<proteinExistence type="inferred from homology"/>
<dbReference type="GO" id="GO:0003887">
    <property type="term" value="F:DNA-directed DNA polymerase activity"/>
    <property type="evidence" value="ECO:0007669"/>
    <property type="project" value="TreeGrafter"/>
</dbReference>